<comment type="similarity">
    <text evidence="1 3">Belongs to the CMC family.</text>
</comment>
<keyword evidence="3" id="KW-0472">Membrane</keyword>
<keyword evidence="3" id="KW-0496">Mitochondrion</keyword>
<evidence type="ECO:0000313" key="6">
    <source>
        <dbReference type="EMBL" id="KAJ2898812.1"/>
    </source>
</evidence>
<dbReference type="EMBL" id="JAKWBI020000216">
    <property type="protein sequence ID" value="KAJ2898812.1"/>
    <property type="molecule type" value="Genomic_DNA"/>
</dbReference>
<dbReference type="PROSITE" id="PS50222">
    <property type="entry name" value="EF_HAND_2"/>
    <property type="match status" value="1"/>
</dbReference>
<name>A0AAD5RNV6_9PEZI</name>
<dbReference type="GO" id="GO:0005509">
    <property type="term" value="F:calcium ion binding"/>
    <property type="evidence" value="ECO:0007669"/>
    <property type="project" value="InterPro"/>
</dbReference>
<reference evidence="6" key="1">
    <citation type="submission" date="2022-07" db="EMBL/GenBank/DDBJ databases">
        <title>Draft genome sequence of Zalerion maritima ATCC 34329, a (micro)plastics degrading marine fungus.</title>
        <authorList>
            <person name="Paco A."/>
            <person name="Goncalves M.F.M."/>
            <person name="Rocha-Santos T.A.P."/>
            <person name="Alves A."/>
        </authorList>
    </citation>
    <scope>NUCLEOTIDE SEQUENCE</scope>
    <source>
        <strain evidence="6">ATCC 34329</strain>
    </source>
</reference>
<keyword evidence="2" id="KW-1015">Disulfide bond</keyword>
<feature type="compositionally biased region" description="Basic and acidic residues" evidence="4">
    <location>
        <begin position="60"/>
        <end position="69"/>
    </location>
</feature>
<evidence type="ECO:0000256" key="1">
    <source>
        <dbReference type="ARBA" id="ARBA00007347"/>
    </source>
</evidence>
<dbReference type="Proteomes" id="UP001201980">
    <property type="component" value="Unassembled WGS sequence"/>
</dbReference>
<dbReference type="GO" id="GO:0005743">
    <property type="term" value="C:mitochondrial inner membrane"/>
    <property type="evidence" value="ECO:0007669"/>
    <property type="project" value="UniProtKB-SubCell"/>
</dbReference>
<keyword evidence="3" id="KW-0999">Mitochondrion inner membrane</keyword>
<dbReference type="InterPro" id="IPR013892">
    <property type="entry name" value="Cyt_c_biogenesis_Cmc1-like"/>
</dbReference>
<sequence length="80" mass="9373">MHPHLHTKDNVGCTEVMIALEECHAQGFLWKSMGMCNEAKDAVSKCLKEERAKRQTNNRTDTDSKKTRLREIWREIDENK</sequence>
<protein>
    <recommendedName>
        <fullName evidence="3">COX assembly mitochondrial protein</fullName>
    </recommendedName>
</protein>
<dbReference type="InterPro" id="IPR002048">
    <property type="entry name" value="EF_hand_dom"/>
</dbReference>
<comment type="function">
    <text evidence="3">Required for mitochondrial cytochrome c oxidase (COX) assembly and respiration.</text>
</comment>
<feature type="region of interest" description="Disordered" evidence="4">
    <location>
        <begin position="49"/>
        <end position="69"/>
    </location>
</feature>
<comment type="subcellular location">
    <subcellularLocation>
        <location evidence="3">Mitochondrion inner membrane</location>
    </subcellularLocation>
</comment>
<comment type="caution">
    <text evidence="6">The sequence shown here is derived from an EMBL/GenBank/DDBJ whole genome shotgun (WGS) entry which is preliminary data.</text>
</comment>
<evidence type="ECO:0000313" key="7">
    <source>
        <dbReference type="Proteomes" id="UP001201980"/>
    </source>
</evidence>
<dbReference type="Pfam" id="PF08583">
    <property type="entry name" value="Cmc1"/>
    <property type="match status" value="1"/>
</dbReference>
<evidence type="ECO:0000256" key="4">
    <source>
        <dbReference type="SAM" id="MobiDB-lite"/>
    </source>
</evidence>
<keyword evidence="7" id="KW-1185">Reference proteome</keyword>
<accession>A0AAD5RNV6</accession>
<gene>
    <name evidence="6" type="ORF">MKZ38_003632</name>
</gene>
<evidence type="ECO:0000256" key="2">
    <source>
        <dbReference type="ARBA" id="ARBA00023157"/>
    </source>
</evidence>
<keyword evidence="3" id="KW-0143">Chaperone</keyword>
<evidence type="ECO:0000256" key="3">
    <source>
        <dbReference type="RuleBase" id="RU364104"/>
    </source>
</evidence>
<feature type="domain" description="EF-hand" evidence="5">
    <location>
        <begin position="64"/>
        <end position="80"/>
    </location>
</feature>
<dbReference type="AlphaFoldDB" id="A0AAD5RNV6"/>
<evidence type="ECO:0000259" key="5">
    <source>
        <dbReference type="PROSITE" id="PS50222"/>
    </source>
</evidence>
<organism evidence="6 7">
    <name type="scientific">Zalerion maritima</name>
    <dbReference type="NCBI Taxonomy" id="339359"/>
    <lineage>
        <taxon>Eukaryota</taxon>
        <taxon>Fungi</taxon>
        <taxon>Dikarya</taxon>
        <taxon>Ascomycota</taxon>
        <taxon>Pezizomycotina</taxon>
        <taxon>Sordariomycetes</taxon>
        <taxon>Lulworthiomycetidae</taxon>
        <taxon>Lulworthiales</taxon>
        <taxon>Lulworthiaceae</taxon>
        <taxon>Zalerion</taxon>
    </lineage>
</organism>
<proteinExistence type="inferred from homology"/>